<reference evidence="2 3" key="1">
    <citation type="submission" date="2019-05" db="EMBL/GenBank/DDBJ databases">
        <title>Another draft genome of Portunus trituberculatus and its Hox gene families provides insights of decapod evolution.</title>
        <authorList>
            <person name="Jeong J.-H."/>
            <person name="Song I."/>
            <person name="Kim S."/>
            <person name="Choi T."/>
            <person name="Kim D."/>
            <person name="Ryu S."/>
            <person name="Kim W."/>
        </authorList>
    </citation>
    <scope>NUCLEOTIDE SEQUENCE [LARGE SCALE GENOMIC DNA]</scope>
    <source>
        <tissue evidence="2">Muscle</tissue>
    </source>
</reference>
<protein>
    <submittedName>
        <fullName evidence="2">Uncharacterized protein</fullName>
    </submittedName>
</protein>
<proteinExistence type="predicted"/>
<evidence type="ECO:0000256" key="1">
    <source>
        <dbReference type="SAM" id="MobiDB-lite"/>
    </source>
</evidence>
<accession>A0A5B7EXI7</accession>
<sequence>MNSPNDAEPHERSTVVEHTKQNEKERYPKRNAGAILKPAQTGLPLPPSTLPLPSRPRNSTQKDIVRFARPLARSLACQLEPDHQTSRPRARPLVTQPPVTVTNRACVWGGRVVILMR</sequence>
<dbReference type="EMBL" id="VSRR010003816">
    <property type="protein sequence ID" value="MPC37563.1"/>
    <property type="molecule type" value="Genomic_DNA"/>
</dbReference>
<comment type="caution">
    <text evidence="2">The sequence shown here is derived from an EMBL/GenBank/DDBJ whole genome shotgun (WGS) entry which is preliminary data.</text>
</comment>
<evidence type="ECO:0000313" key="2">
    <source>
        <dbReference type="EMBL" id="MPC37563.1"/>
    </source>
</evidence>
<dbReference type="Proteomes" id="UP000324222">
    <property type="component" value="Unassembled WGS sequence"/>
</dbReference>
<evidence type="ECO:0000313" key="3">
    <source>
        <dbReference type="Proteomes" id="UP000324222"/>
    </source>
</evidence>
<name>A0A5B7EXI7_PORTR</name>
<organism evidence="2 3">
    <name type="scientific">Portunus trituberculatus</name>
    <name type="common">Swimming crab</name>
    <name type="synonym">Neptunus trituberculatus</name>
    <dbReference type="NCBI Taxonomy" id="210409"/>
    <lineage>
        <taxon>Eukaryota</taxon>
        <taxon>Metazoa</taxon>
        <taxon>Ecdysozoa</taxon>
        <taxon>Arthropoda</taxon>
        <taxon>Crustacea</taxon>
        <taxon>Multicrustacea</taxon>
        <taxon>Malacostraca</taxon>
        <taxon>Eumalacostraca</taxon>
        <taxon>Eucarida</taxon>
        <taxon>Decapoda</taxon>
        <taxon>Pleocyemata</taxon>
        <taxon>Brachyura</taxon>
        <taxon>Eubrachyura</taxon>
        <taxon>Portunoidea</taxon>
        <taxon>Portunidae</taxon>
        <taxon>Portuninae</taxon>
        <taxon>Portunus</taxon>
    </lineage>
</organism>
<keyword evidence="3" id="KW-1185">Reference proteome</keyword>
<feature type="region of interest" description="Disordered" evidence="1">
    <location>
        <begin position="1"/>
        <end position="60"/>
    </location>
</feature>
<dbReference type="AlphaFoldDB" id="A0A5B7EXI7"/>
<feature type="compositionally biased region" description="Pro residues" evidence="1">
    <location>
        <begin position="44"/>
        <end position="54"/>
    </location>
</feature>
<feature type="compositionally biased region" description="Basic and acidic residues" evidence="1">
    <location>
        <begin position="7"/>
        <end position="28"/>
    </location>
</feature>
<gene>
    <name evidence="2" type="ORF">E2C01_031049</name>
</gene>